<dbReference type="InterPro" id="IPR009851">
    <property type="entry name" value="Mod_r"/>
</dbReference>
<dbReference type="GO" id="GO:0031902">
    <property type="term" value="C:late endosome membrane"/>
    <property type="evidence" value="ECO:0007669"/>
    <property type="project" value="UniProtKB-SubCell"/>
</dbReference>
<comment type="caution">
    <text evidence="10">The sequence shown here is derived from an EMBL/GenBank/DDBJ whole genome shotgun (WGS) entry which is preliminary data.</text>
</comment>
<dbReference type="PANTHER" id="PTHR13678:SF27">
    <property type="entry name" value="LD45836P"/>
    <property type="match status" value="1"/>
</dbReference>
<name>A0A814BGA4_9BILA</name>
<dbReference type="EMBL" id="CAJNOM010000233">
    <property type="protein sequence ID" value="CAF1264157.1"/>
    <property type="molecule type" value="Genomic_DNA"/>
</dbReference>
<comment type="function">
    <text evidence="6">Component of the ESCRT-I complex, a regulator of vesicular trafficking process. Required for the sorting of endocytic ubiquitinated cargos into multivesicular bodies. May be involved in cell growth and differentiation.</text>
</comment>
<evidence type="ECO:0000313" key="10">
    <source>
        <dbReference type="EMBL" id="CAF0925676.1"/>
    </source>
</evidence>
<dbReference type="GO" id="GO:0000813">
    <property type="term" value="C:ESCRT I complex"/>
    <property type="evidence" value="ECO:0007669"/>
    <property type="project" value="UniProtKB-ARBA"/>
</dbReference>
<keyword evidence="3 7" id="KW-0813">Transport</keyword>
<feature type="domain" description="VPS37 C-terminal" evidence="9">
    <location>
        <begin position="94"/>
        <end position="186"/>
    </location>
</feature>
<reference evidence="10" key="1">
    <citation type="submission" date="2021-02" db="EMBL/GenBank/DDBJ databases">
        <authorList>
            <person name="Nowell W R."/>
        </authorList>
    </citation>
    <scope>NUCLEOTIDE SEQUENCE</scope>
</reference>
<evidence type="ECO:0000259" key="9">
    <source>
        <dbReference type="PROSITE" id="PS51314"/>
    </source>
</evidence>
<sequence>MMNGYYMNNERELNEARGIINQMNVDDLKKLMNNDNEVTKLVQNLSSIQQLETIRESLKENIKSLAMRNLDKEPTLIHEKEKLAELHEKLGKMREEYRSIRGQYDDQTGETSPEVIYILLQTAAADLERATEQTAEDFFYGEKSEEEVTEFERRFIEDRKRAHELKIKAEKFSELMQVSQSTSGLNFNQHIRSSGYR</sequence>
<keyword evidence="4" id="KW-0967">Endosome</keyword>
<dbReference type="PANTHER" id="PTHR13678">
    <property type="entry name" value="VACUOLAR PROTEIN SORTING-ASSOCIATED PROTEIN 37"/>
    <property type="match status" value="1"/>
</dbReference>
<protein>
    <recommendedName>
        <fullName evidence="9">VPS37 C-terminal domain-containing protein</fullName>
    </recommendedName>
</protein>
<dbReference type="EMBL" id="CAJNOI010000044">
    <property type="protein sequence ID" value="CAF0925676.1"/>
    <property type="molecule type" value="Genomic_DNA"/>
</dbReference>
<dbReference type="GO" id="GO:0043162">
    <property type="term" value="P:ubiquitin-dependent protein catabolic process via the multivesicular body sorting pathway"/>
    <property type="evidence" value="ECO:0007669"/>
    <property type="project" value="TreeGrafter"/>
</dbReference>
<dbReference type="GO" id="GO:0006623">
    <property type="term" value="P:protein targeting to vacuole"/>
    <property type="evidence" value="ECO:0007669"/>
    <property type="project" value="TreeGrafter"/>
</dbReference>
<evidence type="ECO:0000256" key="4">
    <source>
        <dbReference type="ARBA" id="ARBA00022753"/>
    </source>
</evidence>
<gene>
    <name evidence="10" type="ORF">BJG266_LOCUS11785</name>
    <name evidence="11" type="ORF">QVE165_LOCUS29221</name>
</gene>
<evidence type="ECO:0000256" key="8">
    <source>
        <dbReference type="SAM" id="Coils"/>
    </source>
</evidence>
<comment type="similarity">
    <text evidence="2">Belongs to the VPS37 family.</text>
</comment>
<evidence type="ECO:0000256" key="5">
    <source>
        <dbReference type="ARBA" id="ARBA00022927"/>
    </source>
</evidence>
<dbReference type="Pfam" id="PF07200">
    <property type="entry name" value="Mod_r"/>
    <property type="match status" value="1"/>
</dbReference>
<keyword evidence="8" id="KW-0175">Coiled coil</keyword>
<dbReference type="AlphaFoldDB" id="A0A814BGA4"/>
<keyword evidence="12" id="KW-1185">Reference proteome</keyword>
<evidence type="ECO:0000256" key="6">
    <source>
        <dbReference type="ARBA" id="ARBA00025010"/>
    </source>
</evidence>
<evidence type="ECO:0000313" key="13">
    <source>
        <dbReference type="Proteomes" id="UP000663877"/>
    </source>
</evidence>
<evidence type="ECO:0000256" key="3">
    <source>
        <dbReference type="ARBA" id="ARBA00022448"/>
    </source>
</evidence>
<evidence type="ECO:0000256" key="7">
    <source>
        <dbReference type="PROSITE-ProRule" id="PRU00646"/>
    </source>
</evidence>
<evidence type="ECO:0000313" key="12">
    <source>
        <dbReference type="Proteomes" id="UP000663832"/>
    </source>
</evidence>
<dbReference type="GO" id="GO:0006612">
    <property type="term" value="P:protein targeting to membrane"/>
    <property type="evidence" value="ECO:0007669"/>
    <property type="project" value="TreeGrafter"/>
</dbReference>
<evidence type="ECO:0000313" key="11">
    <source>
        <dbReference type="EMBL" id="CAF1264157.1"/>
    </source>
</evidence>
<dbReference type="Proteomes" id="UP000663832">
    <property type="component" value="Unassembled WGS sequence"/>
</dbReference>
<evidence type="ECO:0000256" key="1">
    <source>
        <dbReference type="ARBA" id="ARBA00004633"/>
    </source>
</evidence>
<comment type="subcellular location">
    <subcellularLocation>
        <location evidence="1">Late endosome membrane</location>
        <topology evidence="1">Peripheral membrane protein</topology>
    </subcellularLocation>
</comment>
<organism evidence="10 13">
    <name type="scientific">Adineta steineri</name>
    <dbReference type="NCBI Taxonomy" id="433720"/>
    <lineage>
        <taxon>Eukaryota</taxon>
        <taxon>Metazoa</taxon>
        <taxon>Spiralia</taxon>
        <taxon>Gnathifera</taxon>
        <taxon>Rotifera</taxon>
        <taxon>Eurotatoria</taxon>
        <taxon>Bdelloidea</taxon>
        <taxon>Adinetida</taxon>
        <taxon>Adinetidae</taxon>
        <taxon>Adineta</taxon>
    </lineage>
</organism>
<dbReference type="OrthoDB" id="10004364at2759"/>
<proteinExistence type="inferred from homology"/>
<evidence type="ECO:0000256" key="2">
    <source>
        <dbReference type="ARBA" id="ARBA00007617"/>
    </source>
</evidence>
<accession>A0A814BGA4</accession>
<dbReference type="Proteomes" id="UP000663877">
    <property type="component" value="Unassembled WGS sequence"/>
</dbReference>
<dbReference type="PROSITE" id="PS51314">
    <property type="entry name" value="VPS37_C"/>
    <property type="match status" value="1"/>
</dbReference>
<keyword evidence="5 7" id="KW-0653">Protein transport</keyword>
<feature type="coiled-coil region" evidence="8">
    <location>
        <begin position="48"/>
        <end position="103"/>
    </location>
</feature>